<feature type="compositionally biased region" description="Basic and acidic residues" evidence="12">
    <location>
        <begin position="623"/>
        <end position="662"/>
    </location>
</feature>
<dbReference type="FunFam" id="3.30.160.60:FF:002127">
    <property type="entry name" value="Uncharacterized protein"/>
    <property type="match status" value="1"/>
</dbReference>
<dbReference type="Pfam" id="PF13909">
    <property type="entry name" value="zf-H2C2_5"/>
    <property type="match status" value="2"/>
</dbReference>
<feature type="domain" description="C2H2-type" evidence="13">
    <location>
        <begin position="387"/>
        <end position="414"/>
    </location>
</feature>
<accession>A0A4C1XTC2</accession>
<evidence type="ECO:0000256" key="1">
    <source>
        <dbReference type="ARBA" id="ARBA00004123"/>
    </source>
</evidence>
<dbReference type="Pfam" id="PF23611">
    <property type="entry name" value="zf-C2H2_16"/>
    <property type="match status" value="4"/>
</dbReference>
<dbReference type="InterPro" id="IPR036236">
    <property type="entry name" value="Znf_C2H2_sf"/>
</dbReference>
<dbReference type="FunFam" id="3.30.160.60:FF:000630">
    <property type="entry name" value="Zinc finger protein 180"/>
    <property type="match status" value="1"/>
</dbReference>
<dbReference type="SMART" id="SM00355">
    <property type="entry name" value="ZnF_C2H2"/>
    <property type="match status" value="11"/>
</dbReference>
<dbReference type="GO" id="GO:0008270">
    <property type="term" value="F:zinc ion binding"/>
    <property type="evidence" value="ECO:0007669"/>
    <property type="project" value="UniProtKB-KW"/>
</dbReference>
<comment type="similarity">
    <text evidence="2">Belongs to the krueppel C2H2-type zinc-finger protein family.</text>
</comment>
<organism evidence="14 15">
    <name type="scientific">Eumeta variegata</name>
    <name type="common">Bagworm moth</name>
    <name type="synonym">Eumeta japonica</name>
    <dbReference type="NCBI Taxonomy" id="151549"/>
    <lineage>
        <taxon>Eukaryota</taxon>
        <taxon>Metazoa</taxon>
        <taxon>Ecdysozoa</taxon>
        <taxon>Arthropoda</taxon>
        <taxon>Hexapoda</taxon>
        <taxon>Insecta</taxon>
        <taxon>Pterygota</taxon>
        <taxon>Neoptera</taxon>
        <taxon>Endopterygota</taxon>
        <taxon>Lepidoptera</taxon>
        <taxon>Glossata</taxon>
        <taxon>Ditrysia</taxon>
        <taxon>Tineoidea</taxon>
        <taxon>Psychidae</taxon>
        <taxon>Oiketicinae</taxon>
        <taxon>Eumeta</taxon>
    </lineage>
</organism>
<evidence type="ECO:0000256" key="9">
    <source>
        <dbReference type="ARBA" id="ARBA00023163"/>
    </source>
</evidence>
<evidence type="ECO:0000256" key="5">
    <source>
        <dbReference type="ARBA" id="ARBA00022771"/>
    </source>
</evidence>
<dbReference type="InterPro" id="IPR013087">
    <property type="entry name" value="Znf_C2H2_type"/>
</dbReference>
<feature type="domain" description="C2H2-type" evidence="13">
    <location>
        <begin position="527"/>
        <end position="554"/>
    </location>
</feature>
<keyword evidence="8" id="KW-0238">DNA-binding</keyword>
<dbReference type="EMBL" id="BGZK01000954">
    <property type="protein sequence ID" value="GBP66303.1"/>
    <property type="molecule type" value="Genomic_DNA"/>
</dbReference>
<dbReference type="GO" id="GO:0005634">
    <property type="term" value="C:nucleus"/>
    <property type="evidence" value="ECO:0007669"/>
    <property type="project" value="UniProtKB-SubCell"/>
</dbReference>
<evidence type="ECO:0000256" key="11">
    <source>
        <dbReference type="PROSITE-ProRule" id="PRU00042"/>
    </source>
</evidence>
<evidence type="ECO:0000256" key="7">
    <source>
        <dbReference type="ARBA" id="ARBA00023015"/>
    </source>
</evidence>
<dbReference type="FunFam" id="3.30.160.60:FF:001627">
    <property type="entry name" value="Zinc finger protein 655"/>
    <property type="match status" value="1"/>
</dbReference>
<evidence type="ECO:0000259" key="13">
    <source>
        <dbReference type="PROSITE" id="PS50157"/>
    </source>
</evidence>
<keyword evidence="5 11" id="KW-0863">Zinc-finger</keyword>
<dbReference type="FunFam" id="3.30.160.60:FF:002319">
    <property type="entry name" value="Uncharacterized protein"/>
    <property type="match status" value="1"/>
</dbReference>
<dbReference type="FunFam" id="3.30.160.60:FF:001732">
    <property type="entry name" value="Zgc:162936"/>
    <property type="match status" value="1"/>
</dbReference>
<feature type="domain" description="C2H2-type" evidence="13">
    <location>
        <begin position="415"/>
        <end position="442"/>
    </location>
</feature>
<dbReference type="FunFam" id="3.30.160.60:FF:002452">
    <property type="entry name" value="zinc finger protein 142 isoform X4"/>
    <property type="match status" value="1"/>
</dbReference>
<dbReference type="GO" id="GO:0045893">
    <property type="term" value="P:positive regulation of DNA-templated transcription"/>
    <property type="evidence" value="ECO:0007669"/>
    <property type="project" value="UniProtKB-ARBA"/>
</dbReference>
<keyword evidence="6" id="KW-0862">Zinc</keyword>
<dbReference type="FunFam" id="3.30.160.60:FF:000255">
    <property type="entry name" value="Zinc finger and AT-hook domain containing"/>
    <property type="match status" value="1"/>
</dbReference>
<name>A0A4C1XTC2_EUMVA</name>
<evidence type="ECO:0000256" key="2">
    <source>
        <dbReference type="ARBA" id="ARBA00006991"/>
    </source>
</evidence>
<evidence type="ECO:0000256" key="10">
    <source>
        <dbReference type="ARBA" id="ARBA00023242"/>
    </source>
</evidence>
<evidence type="ECO:0000256" key="8">
    <source>
        <dbReference type="ARBA" id="ARBA00023125"/>
    </source>
</evidence>
<feature type="domain" description="C2H2-type" evidence="13">
    <location>
        <begin position="443"/>
        <end position="470"/>
    </location>
</feature>
<keyword evidence="9" id="KW-0804">Transcription</keyword>
<keyword evidence="3" id="KW-0479">Metal-binding</keyword>
<evidence type="ECO:0000313" key="14">
    <source>
        <dbReference type="EMBL" id="GBP66303.1"/>
    </source>
</evidence>
<dbReference type="AlphaFoldDB" id="A0A4C1XTC2"/>
<dbReference type="PROSITE" id="PS50157">
    <property type="entry name" value="ZINC_FINGER_C2H2_2"/>
    <property type="match status" value="10"/>
</dbReference>
<dbReference type="GO" id="GO:0043565">
    <property type="term" value="F:sequence-specific DNA binding"/>
    <property type="evidence" value="ECO:0007669"/>
    <property type="project" value="UniProtKB-ARBA"/>
</dbReference>
<dbReference type="Gene3D" id="3.30.160.60">
    <property type="entry name" value="Classic Zinc Finger"/>
    <property type="match status" value="10"/>
</dbReference>
<keyword evidence="4" id="KW-0677">Repeat</keyword>
<keyword evidence="10" id="KW-0539">Nucleus</keyword>
<comment type="subcellular location">
    <subcellularLocation>
        <location evidence="1">Nucleus</location>
    </subcellularLocation>
</comment>
<evidence type="ECO:0000256" key="3">
    <source>
        <dbReference type="ARBA" id="ARBA00022723"/>
    </source>
</evidence>
<dbReference type="GO" id="GO:0005694">
    <property type="term" value="C:chromosome"/>
    <property type="evidence" value="ECO:0007669"/>
    <property type="project" value="UniProtKB-ARBA"/>
</dbReference>
<sequence>MEVREWNIRECSVRLRRCDFAGRGGVPQPEAVLATPRAVTPSAPQSSIHVQTYAEVPVVAIKTDYDGEAVVSAAYTVPEANHSVTTNISLVKEENDFSMKIEDEVDELSVKEELDIKAVVLLPQPPLTLVQDHMDPSPSTSSVAGAPPAPLWPPPAQAAPQTKAEISCERDLRVSSEATFMLDVKKSDDVLHAVIREPPREFSDCEGTSFGTDRSQYNYCVESQTEFDVRMDVSKIKVETHIGGKQYECEHCELNTTRKSVMVNHITTCAHKNTCKCKHCKHSTTQLCTSKIRNHTNIEEKWYKCEQCEYSTCRRLHLKTHMRTHTGEKPYKCGLCEYSASQQGNLKVHMGTHMDEKPFECELCDYSTSRWNNLKTHMRTHTGEKPYKCGLCEYSASRQDTLKVHMSIHTDEKPYKCEQCEYRESSLNALKKHMRSHICEKQYKCKQCSYSTSYKNNLKTHMRKHTGEKPYKCEQCEYSASRLSNLKMHMRIHTGEKPYHCEQCDYSTSHVSHLKIHMRTHTGERPYECAQCEYRSSLLQHLKRHVRIHTGDKPYKCENCDYSSAQLENLKLHLRTHTGEKPYKCELYVPKYQFKEYLSTFSKSNPEKGKSGANLDPNPLVRRLMDDNRKKDEEISKLRHESQKWRLEAASDRQKLQQQREQ</sequence>
<evidence type="ECO:0000256" key="4">
    <source>
        <dbReference type="ARBA" id="ARBA00022737"/>
    </source>
</evidence>
<feature type="domain" description="C2H2-type" evidence="13">
    <location>
        <begin position="471"/>
        <end position="498"/>
    </location>
</feature>
<feature type="region of interest" description="Disordered" evidence="12">
    <location>
        <begin position="603"/>
        <end position="662"/>
    </location>
</feature>
<evidence type="ECO:0000256" key="12">
    <source>
        <dbReference type="SAM" id="MobiDB-lite"/>
    </source>
</evidence>
<reference evidence="14 15" key="1">
    <citation type="journal article" date="2019" name="Commun. Biol.">
        <title>The bagworm genome reveals a unique fibroin gene that provides high tensile strength.</title>
        <authorList>
            <person name="Kono N."/>
            <person name="Nakamura H."/>
            <person name="Ohtoshi R."/>
            <person name="Tomita M."/>
            <person name="Numata K."/>
            <person name="Arakawa K."/>
        </authorList>
    </citation>
    <scope>NUCLEOTIDE SEQUENCE [LARGE SCALE GENOMIC DNA]</scope>
</reference>
<evidence type="ECO:0000313" key="15">
    <source>
        <dbReference type="Proteomes" id="UP000299102"/>
    </source>
</evidence>
<feature type="domain" description="C2H2-type" evidence="13">
    <location>
        <begin position="359"/>
        <end position="386"/>
    </location>
</feature>
<dbReference type="Proteomes" id="UP000299102">
    <property type="component" value="Unassembled WGS sequence"/>
</dbReference>
<feature type="domain" description="C2H2-type" evidence="13">
    <location>
        <begin position="331"/>
        <end position="358"/>
    </location>
</feature>
<evidence type="ECO:0000256" key="6">
    <source>
        <dbReference type="ARBA" id="ARBA00022833"/>
    </source>
</evidence>
<dbReference type="FunFam" id="3.30.160.60:FF:000130">
    <property type="entry name" value="Spalt-like transcription factor 4"/>
    <property type="match status" value="1"/>
</dbReference>
<dbReference type="SUPFAM" id="SSF57667">
    <property type="entry name" value="beta-beta-alpha zinc fingers"/>
    <property type="match status" value="6"/>
</dbReference>
<gene>
    <name evidence="14" type="primary">Znf431</name>
    <name evidence="14" type="ORF">EVAR_77919_1</name>
</gene>
<dbReference type="PANTHER" id="PTHR24392">
    <property type="entry name" value="ZINC FINGER PROTEIN"/>
    <property type="match status" value="1"/>
</dbReference>
<dbReference type="InterPro" id="IPR056438">
    <property type="entry name" value="Znf-C2H2_CTCF"/>
</dbReference>
<proteinExistence type="inferred from homology"/>
<dbReference type="PANTHER" id="PTHR24392:SF31">
    <property type="entry name" value="C2H2-TYPE DOMAIN-CONTAINING PROTEIN"/>
    <property type="match status" value="1"/>
</dbReference>
<dbReference type="Pfam" id="PF00096">
    <property type="entry name" value="zf-C2H2"/>
    <property type="match status" value="1"/>
</dbReference>
<protein>
    <submittedName>
        <fullName evidence="14">Zinc finger protein 431</fullName>
    </submittedName>
</protein>
<dbReference type="STRING" id="151549.A0A4C1XTC2"/>
<feature type="domain" description="C2H2-type" evidence="13">
    <location>
        <begin position="303"/>
        <end position="330"/>
    </location>
</feature>
<keyword evidence="7" id="KW-0805">Transcription regulation</keyword>
<dbReference type="FunFam" id="3.30.160.60:FF:000446">
    <property type="entry name" value="Zinc finger protein"/>
    <property type="match status" value="1"/>
</dbReference>
<dbReference type="OrthoDB" id="1095242at2759"/>
<feature type="domain" description="C2H2-type" evidence="13">
    <location>
        <begin position="499"/>
        <end position="526"/>
    </location>
</feature>
<dbReference type="FunFam" id="3.30.160.60:FF:001949">
    <property type="entry name" value="zinc finger protein 62 homolog isoform X2"/>
    <property type="match status" value="1"/>
</dbReference>
<keyword evidence="15" id="KW-1185">Reference proteome</keyword>
<comment type="caution">
    <text evidence="14">The sequence shown here is derived from an EMBL/GenBank/DDBJ whole genome shotgun (WGS) entry which is preliminary data.</text>
</comment>
<feature type="domain" description="C2H2-type" evidence="13">
    <location>
        <begin position="555"/>
        <end position="582"/>
    </location>
</feature>